<dbReference type="Gene3D" id="1.10.3730.20">
    <property type="match status" value="1"/>
</dbReference>
<proteinExistence type="inferred from homology"/>
<feature type="transmembrane region" description="Helical" evidence="6">
    <location>
        <begin position="94"/>
        <end position="115"/>
    </location>
</feature>
<dbReference type="Proteomes" id="UP001335100">
    <property type="component" value="Unassembled WGS sequence"/>
</dbReference>
<feature type="transmembrane region" description="Helical" evidence="6">
    <location>
        <begin position="181"/>
        <end position="202"/>
    </location>
</feature>
<dbReference type="RefSeq" id="WP_330075555.1">
    <property type="nucleotide sequence ID" value="NZ_JAZDQJ010000018.1"/>
</dbReference>
<dbReference type="Pfam" id="PF00892">
    <property type="entry name" value="EamA"/>
    <property type="match status" value="2"/>
</dbReference>
<keyword evidence="4 6" id="KW-1133">Transmembrane helix</keyword>
<dbReference type="SUPFAM" id="SSF103481">
    <property type="entry name" value="Multidrug resistance efflux transporter EmrE"/>
    <property type="match status" value="2"/>
</dbReference>
<feature type="transmembrane region" description="Helical" evidence="6">
    <location>
        <begin position="269"/>
        <end position="285"/>
    </location>
</feature>
<keyword evidence="9" id="KW-1185">Reference proteome</keyword>
<evidence type="ECO:0000259" key="7">
    <source>
        <dbReference type="Pfam" id="PF00892"/>
    </source>
</evidence>
<feature type="domain" description="EamA" evidence="7">
    <location>
        <begin position="150"/>
        <end position="283"/>
    </location>
</feature>
<comment type="similarity">
    <text evidence="2">Belongs to the EamA transporter family.</text>
</comment>
<feature type="transmembrane region" description="Helical" evidence="6">
    <location>
        <begin position="124"/>
        <end position="142"/>
    </location>
</feature>
<evidence type="ECO:0000256" key="1">
    <source>
        <dbReference type="ARBA" id="ARBA00004141"/>
    </source>
</evidence>
<evidence type="ECO:0000256" key="5">
    <source>
        <dbReference type="ARBA" id="ARBA00023136"/>
    </source>
</evidence>
<comment type="subcellular location">
    <subcellularLocation>
        <location evidence="1">Membrane</location>
        <topology evidence="1">Multi-pass membrane protein</topology>
    </subcellularLocation>
</comment>
<feature type="transmembrane region" description="Helical" evidence="6">
    <location>
        <begin position="28"/>
        <end position="53"/>
    </location>
</feature>
<reference evidence="8 9" key="1">
    <citation type="submission" date="2024-01" db="EMBL/GenBank/DDBJ databases">
        <title>Unpublished Manusciprt.</title>
        <authorList>
            <person name="Duman M."/>
            <person name="Valdes E.G."/>
            <person name="Ajmi N."/>
            <person name="Altun S."/>
            <person name="Saticioglu I.B."/>
        </authorList>
    </citation>
    <scope>NUCLEOTIDE SEQUENCE [LARGE SCALE GENOMIC DNA]</scope>
    <source>
        <strain evidence="8 9">148P</strain>
    </source>
</reference>
<protein>
    <submittedName>
        <fullName evidence="8">DMT family transporter</fullName>
    </submittedName>
</protein>
<comment type="caution">
    <text evidence="8">The sequence shown here is derived from an EMBL/GenBank/DDBJ whole genome shotgun (WGS) entry which is preliminary data.</text>
</comment>
<dbReference type="InterPro" id="IPR000620">
    <property type="entry name" value="EamA_dom"/>
</dbReference>
<feature type="domain" description="EamA" evidence="7">
    <location>
        <begin position="3"/>
        <end position="138"/>
    </location>
</feature>
<keyword evidence="3 6" id="KW-0812">Transmembrane</keyword>
<dbReference type="PANTHER" id="PTHR32322">
    <property type="entry name" value="INNER MEMBRANE TRANSPORTER"/>
    <property type="match status" value="1"/>
</dbReference>
<feature type="transmembrane region" description="Helical" evidence="6">
    <location>
        <begin position="214"/>
        <end position="236"/>
    </location>
</feature>
<sequence length="299" mass="31916">MNRGYVYVLLCYFLIGISYPVAKEAMNQVPIWLFTSLTFAMAFVMLMPFARFVDKARLRAIGLRVWLAVSVQSLLGAMLYTVFLLYGLESASAIMAALFTSLAPALVLSLSSLLLKERLTLRKLLAITLAVAGILVLTLPAADGGHTTWLGVGFLLLSTLCTAISVIAANRLDVTLPPITLSAGVCLTGCLFSLPMALGQAATFDWHGLGASTWWVMVYYAALVWAAPYVLFFMGVTRIPASATGMAIAVVPLAATFFAIAFYGETLHLSDTIALLLVTISIIAAESSPLATADTAQTT</sequence>
<evidence type="ECO:0000256" key="4">
    <source>
        <dbReference type="ARBA" id="ARBA00022989"/>
    </source>
</evidence>
<organism evidence="8 9">
    <name type="scientific">Pseudomonas ulcerans</name>
    <dbReference type="NCBI Taxonomy" id="3115852"/>
    <lineage>
        <taxon>Bacteria</taxon>
        <taxon>Pseudomonadati</taxon>
        <taxon>Pseudomonadota</taxon>
        <taxon>Gammaproteobacteria</taxon>
        <taxon>Pseudomonadales</taxon>
        <taxon>Pseudomonadaceae</taxon>
        <taxon>Pseudomonas</taxon>
    </lineage>
</organism>
<feature type="transmembrane region" description="Helical" evidence="6">
    <location>
        <begin position="243"/>
        <end position="263"/>
    </location>
</feature>
<accession>A0ABU7HTC3</accession>
<dbReference type="PANTHER" id="PTHR32322:SF2">
    <property type="entry name" value="EAMA DOMAIN-CONTAINING PROTEIN"/>
    <property type="match status" value="1"/>
</dbReference>
<evidence type="ECO:0000256" key="6">
    <source>
        <dbReference type="SAM" id="Phobius"/>
    </source>
</evidence>
<dbReference type="EMBL" id="JAZDQJ010000018">
    <property type="protein sequence ID" value="MEE1934792.1"/>
    <property type="molecule type" value="Genomic_DNA"/>
</dbReference>
<dbReference type="InterPro" id="IPR050638">
    <property type="entry name" value="AA-Vitamin_Transporters"/>
</dbReference>
<name>A0ABU7HTC3_9PSED</name>
<gene>
    <name evidence="8" type="ORF">V0R50_16300</name>
</gene>
<feature type="transmembrane region" description="Helical" evidence="6">
    <location>
        <begin position="65"/>
        <end position="88"/>
    </location>
</feature>
<keyword evidence="5 6" id="KW-0472">Membrane</keyword>
<dbReference type="InterPro" id="IPR037185">
    <property type="entry name" value="EmrE-like"/>
</dbReference>
<feature type="transmembrane region" description="Helical" evidence="6">
    <location>
        <begin position="148"/>
        <end position="169"/>
    </location>
</feature>
<evidence type="ECO:0000313" key="8">
    <source>
        <dbReference type="EMBL" id="MEE1934792.1"/>
    </source>
</evidence>
<evidence type="ECO:0000256" key="2">
    <source>
        <dbReference type="ARBA" id="ARBA00007362"/>
    </source>
</evidence>
<evidence type="ECO:0000256" key="3">
    <source>
        <dbReference type="ARBA" id="ARBA00022692"/>
    </source>
</evidence>
<feature type="transmembrane region" description="Helical" evidence="6">
    <location>
        <begin position="5"/>
        <end position="22"/>
    </location>
</feature>
<evidence type="ECO:0000313" key="9">
    <source>
        <dbReference type="Proteomes" id="UP001335100"/>
    </source>
</evidence>